<organism evidence="2 3">
    <name type="scientific">Autumnicola tepida</name>
    <dbReference type="NCBI Taxonomy" id="3075595"/>
    <lineage>
        <taxon>Bacteria</taxon>
        <taxon>Pseudomonadati</taxon>
        <taxon>Bacteroidota</taxon>
        <taxon>Flavobacteriia</taxon>
        <taxon>Flavobacteriales</taxon>
        <taxon>Flavobacteriaceae</taxon>
        <taxon>Autumnicola</taxon>
    </lineage>
</organism>
<feature type="transmembrane region" description="Helical" evidence="1">
    <location>
        <begin position="427"/>
        <end position="445"/>
    </location>
</feature>
<protein>
    <submittedName>
        <fullName evidence="2">Mannosyltransferase</fullName>
    </submittedName>
</protein>
<feature type="transmembrane region" description="Helical" evidence="1">
    <location>
        <begin position="59"/>
        <end position="77"/>
    </location>
</feature>
<keyword evidence="1" id="KW-1133">Transmembrane helix</keyword>
<sequence length="453" mass="52571">MKEFLKYHTFSVLLLVSIAAFYLSFGYQLERIDFVKLITLYAALFLASFRFIQLEKGNYKLLAGAAIGFRLLFLLALPNLSQDFYRFIWDGRLLTEGINPFIELPAQIGSNILPDQTELLTGMGSLSAGNYSNYPPLNQFFFAVATFLSGKSILGALIIMRLFIIAADIGILYFGRKLLSALNLPEYRIFWFILNPFIIIELTGNLHFEGVMLFFLIWSLYLLQQKKWIWSAILLGLSISVKLLPLLLLPLMLKFFRRKESEDIPLLTGINLKRLLSFYAITLFTVTLTFLPFLSLEFLRNFSQSISLWFGKFEFNAGIFYVLRWIGFQLTGFNIIVYVGKLLPLVTLWILIKLAVKQDYLNLRSFLTISLFGISTYFFLSTTVHPWYLATPLLLSIFTPYRYIILWTLLVMLSYAAYNNPEFQENYWLLAVEYLSVFGFFGYELRKYKIARV</sequence>
<feature type="transmembrane region" description="Helical" evidence="1">
    <location>
        <begin position="361"/>
        <end position="380"/>
    </location>
</feature>
<keyword evidence="1" id="KW-0472">Membrane</keyword>
<dbReference type="RefSeq" id="WP_311532906.1">
    <property type="nucleotide sequence ID" value="NZ_JAVRHQ010000001.1"/>
</dbReference>
<evidence type="ECO:0000313" key="2">
    <source>
        <dbReference type="EMBL" id="MDT0641283.1"/>
    </source>
</evidence>
<dbReference type="EMBL" id="JAVRHQ010000001">
    <property type="protein sequence ID" value="MDT0641283.1"/>
    <property type="molecule type" value="Genomic_DNA"/>
</dbReference>
<feature type="transmembrane region" description="Helical" evidence="1">
    <location>
        <begin position="34"/>
        <end position="52"/>
    </location>
</feature>
<feature type="transmembrane region" description="Helical" evidence="1">
    <location>
        <begin position="187"/>
        <end position="208"/>
    </location>
</feature>
<feature type="transmembrane region" description="Helical" evidence="1">
    <location>
        <begin position="274"/>
        <end position="294"/>
    </location>
</feature>
<feature type="transmembrane region" description="Helical" evidence="1">
    <location>
        <begin position="392"/>
        <end position="415"/>
    </location>
</feature>
<keyword evidence="1" id="KW-0812">Transmembrane</keyword>
<evidence type="ECO:0000256" key="1">
    <source>
        <dbReference type="SAM" id="Phobius"/>
    </source>
</evidence>
<gene>
    <name evidence="2" type="ORF">RM553_00430</name>
</gene>
<feature type="transmembrane region" description="Helical" evidence="1">
    <location>
        <begin position="228"/>
        <end position="253"/>
    </location>
</feature>
<reference evidence="2 3" key="1">
    <citation type="submission" date="2023-09" db="EMBL/GenBank/DDBJ databases">
        <authorList>
            <person name="Rey-Velasco X."/>
        </authorList>
    </citation>
    <scope>NUCLEOTIDE SEQUENCE [LARGE SCALE GENOMIC DNA]</scope>
    <source>
        <strain evidence="2 3">F363</strain>
    </source>
</reference>
<keyword evidence="2" id="KW-0808">Transferase</keyword>
<feature type="transmembrane region" description="Helical" evidence="1">
    <location>
        <begin position="7"/>
        <end position="28"/>
    </location>
</feature>
<keyword evidence="2" id="KW-0328">Glycosyltransferase</keyword>
<dbReference type="Proteomes" id="UP001262889">
    <property type="component" value="Unassembled WGS sequence"/>
</dbReference>
<evidence type="ECO:0000313" key="3">
    <source>
        <dbReference type="Proteomes" id="UP001262889"/>
    </source>
</evidence>
<name>A0ABU3C4N4_9FLAO</name>
<keyword evidence="3" id="KW-1185">Reference proteome</keyword>
<feature type="transmembrane region" description="Helical" evidence="1">
    <location>
        <begin position="153"/>
        <end position="175"/>
    </location>
</feature>
<comment type="caution">
    <text evidence="2">The sequence shown here is derived from an EMBL/GenBank/DDBJ whole genome shotgun (WGS) entry which is preliminary data.</text>
</comment>
<proteinExistence type="predicted"/>
<feature type="transmembrane region" description="Helical" evidence="1">
    <location>
        <begin position="306"/>
        <end position="323"/>
    </location>
</feature>
<dbReference type="Pfam" id="PF26314">
    <property type="entry name" value="MptA_B_family"/>
    <property type="match status" value="1"/>
</dbReference>
<accession>A0ABU3C4N4</accession>
<feature type="transmembrane region" description="Helical" evidence="1">
    <location>
        <begin position="335"/>
        <end position="355"/>
    </location>
</feature>
<dbReference type="GO" id="GO:0016757">
    <property type="term" value="F:glycosyltransferase activity"/>
    <property type="evidence" value="ECO:0007669"/>
    <property type="project" value="UniProtKB-KW"/>
</dbReference>